<dbReference type="EMBL" id="JBHTIF010000001">
    <property type="protein sequence ID" value="MFD0725432.1"/>
    <property type="molecule type" value="Genomic_DNA"/>
</dbReference>
<evidence type="ECO:0000259" key="2">
    <source>
        <dbReference type="Pfam" id="PF11008"/>
    </source>
</evidence>
<evidence type="ECO:0000256" key="1">
    <source>
        <dbReference type="SAM" id="SignalP"/>
    </source>
</evidence>
<dbReference type="InterPro" id="IPR022548">
    <property type="entry name" value="DUF2846"/>
</dbReference>
<organism evidence="3 4">
    <name type="scientific">Lysobacter brunescens</name>
    <dbReference type="NCBI Taxonomy" id="262323"/>
    <lineage>
        <taxon>Bacteria</taxon>
        <taxon>Pseudomonadati</taxon>
        <taxon>Pseudomonadota</taxon>
        <taxon>Gammaproteobacteria</taxon>
        <taxon>Lysobacterales</taxon>
        <taxon>Lysobacteraceae</taxon>
        <taxon>Lysobacter</taxon>
    </lineage>
</organism>
<reference evidence="4" key="1">
    <citation type="journal article" date="2019" name="Int. J. Syst. Evol. Microbiol.">
        <title>The Global Catalogue of Microorganisms (GCM) 10K type strain sequencing project: providing services to taxonomists for standard genome sequencing and annotation.</title>
        <authorList>
            <consortium name="The Broad Institute Genomics Platform"/>
            <consortium name="The Broad Institute Genome Sequencing Center for Infectious Disease"/>
            <person name="Wu L."/>
            <person name="Ma J."/>
        </authorList>
    </citation>
    <scope>NUCLEOTIDE SEQUENCE [LARGE SCALE GENOMIC DNA]</scope>
    <source>
        <strain evidence="4">CCUG 55585</strain>
    </source>
</reference>
<feature type="signal peptide" evidence="1">
    <location>
        <begin position="1"/>
        <end position="22"/>
    </location>
</feature>
<feature type="domain" description="DUF2846" evidence="2">
    <location>
        <begin position="49"/>
        <end position="127"/>
    </location>
</feature>
<sequence length="159" mass="16927">MRHFHKTLLALAFLGTAVSANAQDSTAPQAAPAAEQAAMLPAGIAQPPAGKGQIVFFRENKLKGAIISYIVREGETELGKLRNGTYFVHVTDPGQHTYVVHSEAKDVFNIEVEAGETHYVLGGISMGFMAGRPNLSPSNEEAFVKALSKLKPAPALDAK</sequence>
<name>A0ABW2YA63_9GAMM</name>
<gene>
    <name evidence="3" type="ORF">ACFQ0E_07420</name>
</gene>
<dbReference type="Pfam" id="PF11008">
    <property type="entry name" value="DUF2846"/>
    <property type="match status" value="1"/>
</dbReference>
<evidence type="ECO:0000313" key="3">
    <source>
        <dbReference type="EMBL" id="MFD0725432.1"/>
    </source>
</evidence>
<dbReference type="Proteomes" id="UP001597110">
    <property type="component" value="Unassembled WGS sequence"/>
</dbReference>
<dbReference type="RefSeq" id="WP_386823056.1">
    <property type="nucleotide sequence ID" value="NZ_JBHTIF010000001.1"/>
</dbReference>
<evidence type="ECO:0000313" key="4">
    <source>
        <dbReference type="Proteomes" id="UP001597110"/>
    </source>
</evidence>
<proteinExistence type="predicted"/>
<accession>A0ABW2YA63</accession>
<comment type="caution">
    <text evidence="3">The sequence shown here is derived from an EMBL/GenBank/DDBJ whole genome shotgun (WGS) entry which is preliminary data.</text>
</comment>
<feature type="chain" id="PRO_5045260861" evidence="1">
    <location>
        <begin position="23"/>
        <end position="159"/>
    </location>
</feature>
<protein>
    <submittedName>
        <fullName evidence="3">DUF2846 domain-containing protein</fullName>
    </submittedName>
</protein>
<keyword evidence="4" id="KW-1185">Reference proteome</keyword>
<keyword evidence="1" id="KW-0732">Signal</keyword>